<gene>
    <name evidence="1" type="ORF">J2Z77_002454</name>
</gene>
<dbReference type="Proteomes" id="UP001519310">
    <property type="component" value="Unassembled WGS sequence"/>
</dbReference>
<protein>
    <submittedName>
        <fullName evidence="1">Uncharacterized protein</fullName>
    </submittedName>
</protein>
<accession>A0ABS4L3J5</accession>
<keyword evidence="2" id="KW-1185">Reference proteome</keyword>
<evidence type="ECO:0000313" key="1">
    <source>
        <dbReference type="EMBL" id="MBP2036663.1"/>
    </source>
</evidence>
<comment type="caution">
    <text evidence="1">The sequence shown here is derived from an EMBL/GenBank/DDBJ whole genome shotgun (WGS) entry which is preliminary data.</text>
</comment>
<reference evidence="1 2" key="1">
    <citation type="submission" date="2021-03" db="EMBL/GenBank/DDBJ databases">
        <title>Genomic Encyclopedia of Type Strains, Phase IV (KMG-IV): sequencing the most valuable type-strain genomes for metagenomic binning, comparative biology and taxonomic classification.</title>
        <authorList>
            <person name="Goeker M."/>
        </authorList>
    </citation>
    <scope>NUCLEOTIDE SEQUENCE [LARGE SCALE GENOMIC DNA]</scope>
    <source>
        <strain evidence="1 2">DSM 40526</strain>
    </source>
</reference>
<evidence type="ECO:0000313" key="2">
    <source>
        <dbReference type="Proteomes" id="UP001519310"/>
    </source>
</evidence>
<proteinExistence type="predicted"/>
<dbReference type="EMBL" id="JAGGLQ010000003">
    <property type="protein sequence ID" value="MBP2036663.1"/>
    <property type="molecule type" value="Genomic_DNA"/>
</dbReference>
<name>A0ABS4L3J5_STRAV</name>
<dbReference type="RefSeq" id="WP_189963333.1">
    <property type="nucleotide sequence ID" value="NZ_BMVL01000001.1"/>
</dbReference>
<sequence>MTTQPPHHDCEPRPGTCRLPEPWMCEVFYVDGSLRDITVTGTDDTDWQQVLHHFRGAADQLTWHDGAEGRDIDRNDTEDPFATLEEGYTASLSVRCGRTRFTGHLPVDGIEFSLWPDDIEDGDHVADVLRFLTELGTACGRPAVLTAETVTGHHELPPLITYDPTTGTVTHR</sequence>
<organism evidence="1 2">
    <name type="scientific">Streptomyces avidinii</name>
    <dbReference type="NCBI Taxonomy" id="1895"/>
    <lineage>
        <taxon>Bacteria</taxon>
        <taxon>Bacillati</taxon>
        <taxon>Actinomycetota</taxon>
        <taxon>Actinomycetes</taxon>
        <taxon>Kitasatosporales</taxon>
        <taxon>Streptomycetaceae</taxon>
        <taxon>Streptomyces</taxon>
    </lineage>
</organism>